<proteinExistence type="predicted"/>
<keyword evidence="1" id="KW-0732">Signal</keyword>
<dbReference type="Proteomes" id="UP000033070">
    <property type="component" value="Chromosome"/>
</dbReference>
<organism evidence="2 3">
    <name type="scientific">Ferriphaselus amnicola</name>
    <dbReference type="NCBI Taxonomy" id="1188319"/>
    <lineage>
        <taxon>Bacteria</taxon>
        <taxon>Pseudomonadati</taxon>
        <taxon>Pseudomonadota</taxon>
        <taxon>Betaproteobacteria</taxon>
        <taxon>Nitrosomonadales</taxon>
        <taxon>Gallionellaceae</taxon>
        <taxon>Ferriphaselus</taxon>
    </lineage>
</organism>
<protein>
    <submittedName>
        <fullName evidence="2">Uncharacterized protein</fullName>
    </submittedName>
</protein>
<dbReference type="AlphaFoldDB" id="A0A2Z6GAA2"/>
<dbReference type="OrthoDB" id="8907408at2"/>
<dbReference type="RefSeq" id="WP_062626943.1">
    <property type="nucleotide sequence ID" value="NZ_AP018738.1"/>
</dbReference>
<accession>A0A2Z6GAA2</accession>
<name>A0A2Z6GAA2_9PROT</name>
<feature type="chain" id="PRO_5017306088" evidence="1">
    <location>
        <begin position="22"/>
        <end position="151"/>
    </location>
</feature>
<reference evidence="2 3" key="1">
    <citation type="submission" date="2018-06" db="EMBL/GenBank/DDBJ databases">
        <title>OYT1 Genome Sequencing.</title>
        <authorList>
            <person name="Kato S."/>
            <person name="Itoh T."/>
            <person name="Ohkuma M."/>
        </authorList>
    </citation>
    <scope>NUCLEOTIDE SEQUENCE [LARGE SCALE GENOMIC DNA]</scope>
    <source>
        <strain evidence="2 3">OYT1</strain>
    </source>
</reference>
<dbReference type="STRING" id="1188319.OYT1_01776"/>
<keyword evidence="3" id="KW-1185">Reference proteome</keyword>
<evidence type="ECO:0000256" key="1">
    <source>
        <dbReference type="SAM" id="SignalP"/>
    </source>
</evidence>
<feature type="signal peptide" evidence="1">
    <location>
        <begin position="1"/>
        <end position="21"/>
    </location>
</feature>
<dbReference type="EMBL" id="AP018738">
    <property type="protein sequence ID" value="BBE50471.1"/>
    <property type="molecule type" value="Genomic_DNA"/>
</dbReference>
<evidence type="ECO:0000313" key="2">
    <source>
        <dbReference type="EMBL" id="BBE50471.1"/>
    </source>
</evidence>
<evidence type="ECO:0000313" key="3">
    <source>
        <dbReference type="Proteomes" id="UP000033070"/>
    </source>
</evidence>
<gene>
    <name evidence="2" type="ORF">OYT1_ch0908</name>
</gene>
<sequence>MKNGFLMLVMVGMLMPVGAQAEDWLVTPEEARKEAVMQADGVVYRGRSATVPNSPQISLVKPGNKFVKAPFDIVVSFSASDGAKIDPASFKVLYGYFKMDITRRVAQQASVSGEGVVISHANIPSGKHQLLLNVTDSMNRTGEAEIQIEVE</sequence>
<dbReference type="KEGG" id="fam:OYT1_ch0908"/>